<proteinExistence type="predicted"/>
<dbReference type="EMBL" id="CP014038">
    <property type="protein sequence ID" value="AMF98499.1"/>
    <property type="molecule type" value="Genomic_DNA"/>
</dbReference>
<dbReference type="PANTHER" id="PTHR38978:SF2">
    <property type="entry name" value="DUF2787 DOMAIN-CONTAINING PROTEIN"/>
    <property type="match status" value="1"/>
</dbReference>
<organism evidence="1 2">
    <name type="scientific">Vibrio harveyi</name>
    <name type="common">Beneckea harveyi</name>
    <dbReference type="NCBI Taxonomy" id="669"/>
    <lineage>
        <taxon>Bacteria</taxon>
        <taxon>Pseudomonadati</taxon>
        <taxon>Pseudomonadota</taxon>
        <taxon>Gammaproteobacteria</taxon>
        <taxon>Vibrionales</taxon>
        <taxon>Vibrionaceae</taxon>
        <taxon>Vibrio</taxon>
    </lineage>
</organism>
<dbReference type="Proteomes" id="UP000067422">
    <property type="component" value="Chromosome 1"/>
</dbReference>
<dbReference type="PANTHER" id="PTHR38978">
    <property type="entry name" value="DUF2787 DOMAIN-CONTAINING PROTEIN"/>
    <property type="match status" value="1"/>
</dbReference>
<accession>A0ABM5XYL9</accession>
<dbReference type="RefSeq" id="WP_061065622.1">
    <property type="nucleotide sequence ID" value="NZ_CP014038.2"/>
</dbReference>
<dbReference type="Gene3D" id="3.10.450.430">
    <property type="entry name" value="Protein of unknown function DUF2787"/>
    <property type="match status" value="1"/>
</dbReference>
<sequence length="146" mass="16855">MTTQTLTATNFNSCSLPISSKFHQLLAKHIDMHSEHDELSITINFRDTSYSAEEGGFHPVEVSLQKQASQQWDILYITDFAYFGNMYPELGRSVDFDIANQMAFFTGIGWQEIDSYGVNDFYELWESNFLTYVEMDAFDEIKVTNN</sequence>
<reference evidence="1" key="1">
    <citation type="submission" date="2018-01" db="EMBL/GenBank/DDBJ databases">
        <title>FDA dAtabase for Regulatory Grade micrObial Sequences (FDA-ARGOS): Supporting development and validation of Infectious Disease Dx tests.</title>
        <authorList>
            <person name="Hoffmann M."/>
            <person name="Allard M."/>
            <person name="Evans P."/>
            <person name="Brown E."/>
            <person name="Tallon L."/>
            <person name="Sadzewicz L."/>
            <person name="Sengamalay N."/>
            <person name="Ott S."/>
            <person name="Godinez A."/>
            <person name="Nagaraj S."/>
            <person name="Vyas G."/>
            <person name="Aluvathingal J."/>
            <person name="Nadendla S."/>
            <person name="Geyer C."/>
            <person name="Sichtig H."/>
        </authorList>
    </citation>
    <scope>NUCLEOTIDE SEQUENCE</scope>
    <source>
        <strain evidence="1">FDAARGOS_107</strain>
    </source>
</reference>
<evidence type="ECO:0000313" key="2">
    <source>
        <dbReference type="Proteomes" id="UP000067422"/>
    </source>
</evidence>
<dbReference type="Pfam" id="PF10980">
    <property type="entry name" value="DUF2787"/>
    <property type="match status" value="1"/>
</dbReference>
<evidence type="ECO:0000313" key="1">
    <source>
        <dbReference type="EMBL" id="AMF98499.1"/>
    </source>
</evidence>
<name>A0ABM5XYL9_VIBHA</name>
<keyword evidence="2" id="KW-1185">Reference proteome</keyword>
<dbReference type="InterPro" id="IPR021248">
    <property type="entry name" value="DUF2787"/>
</dbReference>
<gene>
    <name evidence="1" type="ORF">AL538_12605</name>
</gene>
<protein>
    <submittedName>
        <fullName evidence="1">DUF2787 domain-containing protein</fullName>
    </submittedName>
</protein>